<dbReference type="RefSeq" id="XP_022826222.1">
    <property type="nucleotide sequence ID" value="XM_022970454.1"/>
</dbReference>
<evidence type="ECO:0000256" key="1">
    <source>
        <dbReference type="SAM" id="MobiDB-lite"/>
    </source>
</evidence>
<feature type="compositionally biased region" description="Basic and acidic residues" evidence="1">
    <location>
        <begin position="528"/>
        <end position="537"/>
    </location>
</feature>
<proteinExistence type="predicted"/>
<name>A0A9J7ECY9_SPOLT</name>
<feature type="compositionally biased region" description="Polar residues" evidence="1">
    <location>
        <begin position="238"/>
        <end position="249"/>
    </location>
</feature>
<gene>
    <name evidence="3" type="primary">LOC111356181</name>
</gene>
<dbReference type="Proteomes" id="UP000301870">
    <property type="component" value="Chromosome 22"/>
</dbReference>
<dbReference type="Gene3D" id="1.25.10.10">
    <property type="entry name" value="Leucine-rich Repeat Variant"/>
    <property type="match status" value="1"/>
</dbReference>
<dbReference type="OrthoDB" id="63891at2759"/>
<feature type="compositionally biased region" description="Basic and acidic residues" evidence="1">
    <location>
        <begin position="494"/>
        <end position="507"/>
    </location>
</feature>
<feature type="region of interest" description="Disordered" evidence="1">
    <location>
        <begin position="218"/>
        <end position="290"/>
    </location>
</feature>
<dbReference type="AlphaFoldDB" id="A0A9J7ECY9"/>
<evidence type="ECO:0000313" key="3">
    <source>
        <dbReference type="RefSeq" id="XP_022826222.1"/>
    </source>
</evidence>
<protein>
    <submittedName>
        <fullName evidence="3">Uncharacterized protein LOC111356181</fullName>
    </submittedName>
</protein>
<dbReference type="InterPro" id="IPR016024">
    <property type="entry name" value="ARM-type_fold"/>
</dbReference>
<feature type="compositionally biased region" description="Polar residues" evidence="1">
    <location>
        <begin position="415"/>
        <end position="428"/>
    </location>
</feature>
<evidence type="ECO:0000313" key="2">
    <source>
        <dbReference type="Proteomes" id="UP000301870"/>
    </source>
</evidence>
<organism evidence="2 3">
    <name type="scientific">Spodoptera litura</name>
    <name type="common">Asian cotton leafworm</name>
    <dbReference type="NCBI Taxonomy" id="69820"/>
    <lineage>
        <taxon>Eukaryota</taxon>
        <taxon>Metazoa</taxon>
        <taxon>Ecdysozoa</taxon>
        <taxon>Arthropoda</taxon>
        <taxon>Hexapoda</taxon>
        <taxon>Insecta</taxon>
        <taxon>Pterygota</taxon>
        <taxon>Neoptera</taxon>
        <taxon>Endopterygota</taxon>
        <taxon>Lepidoptera</taxon>
        <taxon>Glossata</taxon>
        <taxon>Ditrysia</taxon>
        <taxon>Noctuoidea</taxon>
        <taxon>Noctuidae</taxon>
        <taxon>Amphipyrinae</taxon>
        <taxon>Spodoptera</taxon>
    </lineage>
</organism>
<sequence length="815" mass="90147">MKRSTSTNDSFSASSTQSFPKSLQNIFQDDEIEDVVGEVKLSESQKSVAMSNVYSMDFTDSSSEKHNSSGMETYILEWDSEDSESSALQGNVSIISVKDRPTKPVLVSKDAQCDVTKKISRSSSTSLNKCSIIAQEIFTQTSKTIIELAESDGAVRKRIDSKTLETQTSFISITENKTFEYRIEVTGATQNLIRNEVGDSGDNYLDVITSPQIFPNSIDDGSSKFVTSETENEKSDDGTSNNSSCSNDQLPDVVNDNFKDNELLYDESNEDRSENTSEFEQSPNISDIEEDSLMEIKDKASKHDNENDTCNTPISVDNDVAELYTKLSETVEFHMPNPDQEKKRIGYLTPLTEESVVKKDSTGEIECSSSHNIIDLTGDDNDVLFTNNAGIKVKLFPKSESNKEIESFKLPPIQGNHNNSDGNLNFLFNSGKGTNKSNSSGVNDDRRDRNLNRNMDRWELGTKDLASGESPLISGRSDAERASHGSVQLPPIHVEGHVAHSPSKPDQHLSNSSKTDVVASEPTLPISIKEKIRELKMSHRPRNSWTNSKYYGSGSRSGSPSTVSPDESRVTDAAERGCELVCIELLKKLRSQTWFEVADSLEDLPRLMDKFWSVIAEHRIADLIRQVTAHVESPRTQVARAACNTLATILKNTNYTKKPDFYEAVTILLIKTGSFSRPVRRAANVALDDIVCGVDLSHAITALCIHGASHKSALVRCAAARLLVVCCALGGGGRDLLRTRPPTAACARKHALRSLALLLDDKSTEARKYAERLYSMLRPLANFEAYYLTDVDLDTASRQMKKYDQLLLCGPPESR</sequence>
<feature type="compositionally biased region" description="Polar residues" evidence="1">
    <location>
        <begin position="276"/>
        <end position="285"/>
    </location>
</feature>
<dbReference type="KEGG" id="sliu:111356181"/>
<accession>A0A9J7ECY9</accession>
<dbReference type="GeneID" id="111356181"/>
<keyword evidence="2" id="KW-1185">Reference proteome</keyword>
<reference evidence="3" key="1">
    <citation type="submission" date="2025-08" db="UniProtKB">
        <authorList>
            <consortium name="RefSeq"/>
        </authorList>
    </citation>
    <scope>IDENTIFICATION</scope>
    <source>
        <strain evidence="3">Ishihara</strain>
        <tissue evidence="3">Whole body</tissue>
    </source>
</reference>
<dbReference type="InterPro" id="IPR011989">
    <property type="entry name" value="ARM-like"/>
</dbReference>
<dbReference type="SUPFAM" id="SSF48371">
    <property type="entry name" value="ARM repeat"/>
    <property type="match status" value="1"/>
</dbReference>
<feature type="compositionally biased region" description="Basic and acidic residues" evidence="1">
    <location>
        <begin position="443"/>
        <end position="462"/>
    </location>
</feature>
<feature type="region of interest" description="Disordered" evidence="1">
    <location>
        <begin position="411"/>
        <end position="570"/>
    </location>
</feature>
<feature type="compositionally biased region" description="Low complexity" evidence="1">
    <location>
        <begin position="548"/>
        <end position="564"/>
    </location>
</feature>
<feature type="compositionally biased region" description="Low complexity" evidence="1">
    <location>
        <begin position="429"/>
        <end position="442"/>
    </location>
</feature>